<evidence type="ECO:0000313" key="1">
    <source>
        <dbReference type="EMBL" id="EFH88848.1"/>
    </source>
</evidence>
<accession>D6TGR9</accession>
<reference evidence="1 2" key="1">
    <citation type="journal article" date="2011" name="Stand. Genomic Sci.">
        <title>Non-contiguous finished genome sequence and contextual data of the filamentous soil bacterium Ktedonobacter racemifer type strain (SOSP1-21).</title>
        <authorList>
            <person name="Chang Y.J."/>
            <person name="Land M."/>
            <person name="Hauser L."/>
            <person name="Chertkov O."/>
            <person name="Del Rio T.G."/>
            <person name="Nolan M."/>
            <person name="Copeland A."/>
            <person name="Tice H."/>
            <person name="Cheng J.F."/>
            <person name="Lucas S."/>
            <person name="Han C."/>
            <person name="Goodwin L."/>
            <person name="Pitluck S."/>
            <person name="Ivanova N."/>
            <person name="Ovchinikova G."/>
            <person name="Pati A."/>
            <person name="Chen A."/>
            <person name="Palaniappan K."/>
            <person name="Mavromatis K."/>
            <person name="Liolios K."/>
            <person name="Brettin T."/>
            <person name="Fiebig A."/>
            <person name="Rohde M."/>
            <person name="Abt B."/>
            <person name="Goker M."/>
            <person name="Detter J.C."/>
            <person name="Woyke T."/>
            <person name="Bristow J."/>
            <person name="Eisen J.A."/>
            <person name="Markowitz V."/>
            <person name="Hugenholtz P."/>
            <person name="Kyrpides N.C."/>
            <person name="Klenk H.P."/>
            <person name="Lapidus A."/>
        </authorList>
    </citation>
    <scope>NUCLEOTIDE SEQUENCE [LARGE SCALE GENOMIC DNA]</scope>
    <source>
        <strain evidence="2">DSM 44963</strain>
    </source>
</reference>
<name>D6TGR9_KTERA</name>
<dbReference type="AlphaFoldDB" id="D6TGR9"/>
<comment type="caution">
    <text evidence="1">The sequence shown here is derived from an EMBL/GenBank/DDBJ whole genome shotgun (WGS) entry which is preliminary data.</text>
</comment>
<dbReference type="InterPro" id="IPR024248">
    <property type="entry name" value="DUF2695"/>
</dbReference>
<proteinExistence type="predicted"/>
<dbReference type="OrthoDB" id="95751at2"/>
<dbReference type="STRING" id="485913.Krac_10350"/>
<evidence type="ECO:0008006" key="3">
    <source>
        <dbReference type="Google" id="ProtNLM"/>
    </source>
</evidence>
<dbReference type="Pfam" id="PF10905">
    <property type="entry name" value="DUF2695"/>
    <property type="match status" value="1"/>
</dbReference>
<organism evidence="1 2">
    <name type="scientific">Ktedonobacter racemifer DSM 44963</name>
    <dbReference type="NCBI Taxonomy" id="485913"/>
    <lineage>
        <taxon>Bacteria</taxon>
        <taxon>Bacillati</taxon>
        <taxon>Chloroflexota</taxon>
        <taxon>Ktedonobacteria</taxon>
        <taxon>Ktedonobacterales</taxon>
        <taxon>Ktedonobacteraceae</taxon>
        <taxon>Ktedonobacter</taxon>
    </lineage>
</organism>
<dbReference type="InParanoid" id="D6TGR9"/>
<sequence>MLNQRQFDALYTWLQEPHQCHAQPSKNGWRYRCNHTFQHTAVWLRRQGLEVESHLTHLRALGITCDCSILSTLIDWPTS</sequence>
<evidence type="ECO:0000313" key="2">
    <source>
        <dbReference type="Proteomes" id="UP000004508"/>
    </source>
</evidence>
<keyword evidence="2" id="KW-1185">Reference proteome</keyword>
<dbReference type="EMBL" id="ADVG01000001">
    <property type="protein sequence ID" value="EFH88848.1"/>
    <property type="molecule type" value="Genomic_DNA"/>
</dbReference>
<protein>
    <recommendedName>
        <fullName evidence="3">DUF2695 domain-containing protein</fullName>
    </recommendedName>
</protein>
<dbReference type="RefSeq" id="WP_007905030.1">
    <property type="nucleotide sequence ID" value="NZ_ADVG01000001.1"/>
</dbReference>
<gene>
    <name evidence="1" type="ORF">Krac_10350</name>
</gene>
<dbReference type="Proteomes" id="UP000004508">
    <property type="component" value="Unassembled WGS sequence"/>
</dbReference>